<feature type="transmembrane region" description="Helical" evidence="1">
    <location>
        <begin position="58"/>
        <end position="78"/>
    </location>
</feature>
<proteinExistence type="predicted"/>
<protein>
    <recommendedName>
        <fullName evidence="4">Ferric oxidoreductase domain-containing protein</fullName>
    </recommendedName>
</protein>
<dbReference type="AlphaFoldDB" id="A0A918CJ32"/>
<dbReference type="EMBL" id="BMQL01000037">
    <property type="protein sequence ID" value="GGR26018.1"/>
    <property type="molecule type" value="Genomic_DNA"/>
</dbReference>
<evidence type="ECO:0008006" key="4">
    <source>
        <dbReference type="Google" id="ProtNLM"/>
    </source>
</evidence>
<evidence type="ECO:0000256" key="1">
    <source>
        <dbReference type="SAM" id="Phobius"/>
    </source>
</evidence>
<feature type="transmembrane region" description="Helical" evidence="1">
    <location>
        <begin position="165"/>
        <end position="183"/>
    </location>
</feature>
<keyword evidence="1" id="KW-0472">Membrane</keyword>
<comment type="caution">
    <text evidence="2">The sequence shown here is derived from an EMBL/GenBank/DDBJ whole genome shotgun (WGS) entry which is preliminary data.</text>
</comment>
<evidence type="ECO:0000313" key="3">
    <source>
        <dbReference type="Proteomes" id="UP000603865"/>
    </source>
</evidence>
<reference evidence="2" key="1">
    <citation type="journal article" date="2014" name="Int. J. Syst. Evol. Microbiol.">
        <title>Complete genome sequence of Corynebacterium casei LMG S-19264T (=DSM 44701T), isolated from a smear-ripened cheese.</title>
        <authorList>
            <consortium name="US DOE Joint Genome Institute (JGI-PGF)"/>
            <person name="Walter F."/>
            <person name="Albersmeier A."/>
            <person name="Kalinowski J."/>
            <person name="Ruckert C."/>
        </authorList>
    </citation>
    <scope>NUCLEOTIDE SEQUENCE</scope>
    <source>
        <strain evidence="2">JCM 31311</strain>
    </source>
</reference>
<accession>A0A918CJ32</accession>
<keyword evidence="3" id="KW-1185">Reference proteome</keyword>
<keyword evidence="1" id="KW-1133">Transmembrane helix</keyword>
<feature type="transmembrane region" description="Helical" evidence="1">
    <location>
        <begin position="90"/>
        <end position="112"/>
    </location>
</feature>
<gene>
    <name evidence="2" type="ORF">GCM10008957_42090</name>
</gene>
<feature type="transmembrane region" description="Helical" evidence="1">
    <location>
        <begin position="132"/>
        <end position="153"/>
    </location>
</feature>
<feature type="transmembrane region" description="Helical" evidence="1">
    <location>
        <begin position="189"/>
        <end position="207"/>
    </location>
</feature>
<reference evidence="2" key="2">
    <citation type="submission" date="2020-09" db="EMBL/GenBank/DDBJ databases">
        <authorList>
            <person name="Sun Q."/>
            <person name="Ohkuma M."/>
        </authorList>
    </citation>
    <scope>NUCLEOTIDE SEQUENCE</scope>
    <source>
        <strain evidence="2">JCM 31311</strain>
    </source>
</reference>
<evidence type="ECO:0000313" key="2">
    <source>
        <dbReference type="EMBL" id="GGR26018.1"/>
    </source>
</evidence>
<keyword evidence="1" id="KW-0812">Transmembrane</keyword>
<sequence>MTTLLGPKRRKRQNGTQALADLLTGLLLGLLVLAWGMAYKGTLAEGWSRSLLLQTGQFGYLLLAASCTLGALIGTRLLPAVFSRSLKTGWHGVVSGFALTLSLIHGAFSLVGPRALSVSAVLVPGLSSVQTYGMAAGSLALWLLAAVYVTYALRARLGVRASRVLHLLAYPAFVGATLHAVWVGHPGPLYALSSLAVGLALAARLLVIRSAAERRSQAA</sequence>
<dbReference type="Proteomes" id="UP000603865">
    <property type="component" value="Unassembled WGS sequence"/>
</dbReference>
<name>A0A918CJ32_9DEIO</name>
<feature type="transmembrane region" description="Helical" evidence="1">
    <location>
        <begin position="18"/>
        <end position="38"/>
    </location>
</feature>
<organism evidence="2 3">
    <name type="scientific">Deinococcus ruber</name>
    <dbReference type="NCBI Taxonomy" id="1848197"/>
    <lineage>
        <taxon>Bacteria</taxon>
        <taxon>Thermotogati</taxon>
        <taxon>Deinococcota</taxon>
        <taxon>Deinococci</taxon>
        <taxon>Deinococcales</taxon>
        <taxon>Deinococcaceae</taxon>
        <taxon>Deinococcus</taxon>
    </lineage>
</organism>
<dbReference type="RefSeq" id="WP_189092475.1">
    <property type="nucleotide sequence ID" value="NZ_BMQL01000037.1"/>
</dbReference>